<dbReference type="GeneID" id="84608940"/>
<evidence type="ECO:0000256" key="4">
    <source>
        <dbReference type="ARBA" id="ARBA00023136"/>
    </source>
</evidence>
<evidence type="ECO:0000313" key="7">
    <source>
        <dbReference type="EMBL" id="RMI01453.1"/>
    </source>
</evidence>
<evidence type="ECO:0000256" key="5">
    <source>
        <dbReference type="SAM" id="Phobius"/>
    </source>
</evidence>
<dbReference type="Proteomes" id="UP000269134">
    <property type="component" value="Unassembled WGS sequence"/>
</dbReference>
<keyword evidence="3 5" id="KW-1133">Transmembrane helix</keyword>
<evidence type="ECO:0000259" key="6">
    <source>
        <dbReference type="Pfam" id="PF04893"/>
    </source>
</evidence>
<feature type="transmembrane region" description="Helical" evidence="5">
    <location>
        <begin position="30"/>
        <end position="57"/>
    </location>
</feature>
<evidence type="ECO:0000256" key="2">
    <source>
        <dbReference type="ARBA" id="ARBA00022692"/>
    </source>
</evidence>
<evidence type="ECO:0000256" key="3">
    <source>
        <dbReference type="ARBA" id="ARBA00022989"/>
    </source>
</evidence>
<keyword evidence="4 5" id="KW-0472">Membrane</keyword>
<evidence type="ECO:0000313" key="8">
    <source>
        <dbReference type="Proteomes" id="UP000269134"/>
    </source>
</evidence>
<protein>
    <submittedName>
        <fullName evidence="7">YIP1 family protein</fullName>
    </submittedName>
</protein>
<sequence>MTPDFISLLTRPDRAWTSIRQKEDANSLRYLMHLLLLALIPSVCLFIGITYVGWSLVDEERVRLAADSAFQLCLFLYITMVLGTVIMGLFVHWMARSFDVRPSLNLCIGFIAYTITPFFVAGIAGLYPNRWFAAIVILLAGLYSTYLLFTGLPAFMRQRSSQSFLYASSIWGVALLVIVTVLVSMILFWSFFMEPTYTRTVQENQSYGTQQERPQEEPGGL</sequence>
<keyword evidence="2 5" id="KW-0812">Transmembrane</keyword>
<dbReference type="Pfam" id="PF04893">
    <property type="entry name" value="Yip1"/>
    <property type="match status" value="1"/>
</dbReference>
<dbReference type="RefSeq" id="WP_122076467.1">
    <property type="nucleotide sequence ID" value="NZ_DAMAPE010000053.1"/>
</dbReference>
<feature type="transmembrane region" description="Helical" evidence="5">
    <location>
        <begin position="164"/>
        <end position="192"/>
    </location>
</feature>
<keyword evidence="8" id="KW-1185">Reference proteome</keyword>
<reference evidence="7 8" key="1">
    <citation type="submission" date="2018-10" db="EMBL/GenBank/DDBJ databases">
        <title>Pseudomonas sp. GL14 genome.</title>
        <authorList>
            <person name="Peng J."/>
            <person name="Liu Z.-P."/>
        </authorList>
    </citation>
    <scope>NUCLEOTIDE SEQUENCE [LARGE SCALE GENOMIC DNA]</scope>
    <source>
        <strain evidence="7 8">GL14</strain>
    </source>
</reference>
<feature type="transmembrane region" description="Helical" evidence="5">
    <location>
        <begin position="131"/>
        <end position="152"/>
    </location>
</feature>
<dbReference type="EMBL" id="RFFL01000005">
    <property type="protein sequence ID" value="RMI01453.1"/>
    <property type="molecule type" value="Genomic_DNA"/>
</dbReference>
<feature type="domain" description="Yip1" evidence="6">
    <location>
        <begin position="7"/>
        <end position="179"/>
    </location>
</feature>
<comment type="subcellular location">
    <subcellularLocation>
        <location evidence="1">Membrane</location>
        <topology evidence="1">Multi-pass membrane protein</topology>
    </subcellularLocation>
</comment>
<feature type="transmembrane region" description="Helical" evidence="5">
    <location>
        <begin position="69"/>
        <end position="91"/>
    </location>
</feature>
<gene>
    <name evidence="7" type="ORF">EA795_07835</name>
</gene>
<feature type="transmembrane region" description="Helical" evidence="5">
    <location>
        <begin position="103"/>
        <end position="125"/>
    </location>
</feature>
<proteinExistence type="predicted"/>
<name>A0ABX9V654_9GAMM</name>
<accession>A0ABX9V654</accession>
<comment type="caution">
    <text evidence="7">The sequence shown here is derived from an EMBL/GenBank/DDBJ whole genome shotgun (WGS) entry which is preliminary data.</text>
</comment>
<evidence type="ECO:0000256" key="1">
    <source>
        <dbReference type="ARBA" id="ARBA00004141"/>
    </source>
</evidence>
<organism evidence="7 8">
    <name type="scientific">Stutzerimonas nitrititolerans</name>
    <dbReference type="NCBI Taxonomy" id="2482751"/>
    <lineage>
        <taxon>Bacteria</taxon>
        <taxon>Pseudomonadati</taxon>
        <taxon>Pseudomonadota</taxon>
        <taxon>Gammaproteobacteria</taxon>
        <taxon>Pseudomonadales</taxon>
        <taxon>Pseudomonadaceae</taxon>
        <taxon>Stutzerimonas</taxon>
    </lineage>
</organism>
<dbReference type="InterPro" id="IPR006977">
    <property type="entry name" value="Yip1_dom"/>
</dbReference>